<protein>
    <submittedName>
        <fullName evidence="2">Uncharacterized protein</fullName>
    </submittedName>
</protein>
<dbReference type="AlphaFoldDB" id="A0A0P9D0E1"/>
<evidence type="ECO:0000256" key="1">
    <source>
        <dbReference type="SAM" id="MobiDB-lite"/>
    </source>
</evidence>
<comment type="caution">
    <text evidence="2">The sequence shown here is derived from an EMBL/GenBank/DDBJ whole genome shotgun (WGS) entry which is preliminary data.</text>
</comment>
<organism evidence="2 3">
    <name type="scientific">Kouleothrix aurantiaca</name>
    <dbReference type="NCBI Taxonomy" id="186479"/>
    <lineage>
        <taxon>Bacteria</taxon>
        <taxon>Bacillati</taxon>
        <taxon>Chloroflexota</taxon>
        <taxon>Chloroflexia</taxon>
        <taxon>Chloroflexales</taxon>
        <taxon>Roseiflexineae</taxon>
        <taxon>Roseiflexaceae</taxon>
        <taxon>Kouleothrix</taxon>
    </lineage>
</organism>
<keyword evidence="3" id="KW-1185">Reference proteome</keyword>
<proteinExistence type="predicted"/>
<accession>A0A0P9D0E1</accession>
<feature type="compositionally biased region" description="Low complexity" evidence="1">
    <location>
        <begin position="1"/>
        <end position="15"/>
    </location>
</feature>
<gene>
    <name evidence="2" type="ORF">SE17_21230</name>
</gene>
<dbReference type="Proteomes" id="UP000050509">
    <property type="component" value="Unassembled WGS sequence"/>
</dbReference>
<name>A0A0P9D0E1_9CHLR</name>
<reference evidence="2 3" key="1">
    <citation type="submission" date="2015-09" db="EMBL/GenBank/DDBJ databases">
        <title>Draft genome sequence of Kouleothrix aurantiaca JCM 19913.</title>
        <authorList>
            <person name="Hemp J."/>
        </authorList>
    </citation>
    <scope>NUCLEOTIDE SEQUENCE [LARGE SCALE GENOMIC DNA]</scope>
    <source>
        <strain evidence="2 3">COM-B</strain>
    </source>
</reference>
<dbReference type="EMBL" id="LJCR01000917">
    <property type="protein sequence ID" value="KPV51426.1"/>
    <property type="molecule type" value="Genomic_DNA"/>
</dbReference>
<evidence type="ECO:0000313" key="2">
    <source>
        <dbReference type="EMBL" id="KPV51426.1"/>
    </source>
</evidence>
<sequence>PTAQPAPGQPTAKPAPGVPTFSFTPQNGGPGTRVSLNGWNFAANGPIVVRLGMPNPLGEVLVSATVSAQGTWAAELVMPDRLPSGDIIQAGSLNLVVMNDANQALAAAPFAFMPATQPVPPRSAAVQTVRDMLSAHKSGGDAGAFVSADLYARLVKGETLPQVLGMTNSALESFDVGEPLDRPADALFIPAQLTFSDLQEAREFTVVLQNNTWKVAGSNRPVGDMPHPTPDGQEVHMALTADVNNDGVIENISYRTGRVKITTPTGFNDPNIVAVVVAQELFVQQGTLPNTRGLLHLNPVALNNEHERLLLMGQGEEPNPGFLVIVYGGEQHSLYITPIASDGTPGNQSVRAVWSAEADAYVLG</sequence>
<feature type="non-terminal residue" evidence="2">
    <location>
        <position position="1"/>
    </location>
</feature>
<feature type="region of interest" description="Disordered" evidence="1">
    <location>
        <begin position="1"/>
        <end position="29"/>
    </location>
</feature>
<evidence type="ECO:0000313" key="3">
    <source>
        <dbReference type="Proteomes" id="UP000050509"/>
    </source>
</evidence>